<dbReference type="GO" id="GO:0020037">
    <property type="term" value="F:heme binding"/>
    <property type="evidence" value="ECO:0007669"/>
    <property type="project" value="InterPro"/>
</dbReference>
<dbReference type="PANTHER" id="PTHR46696">
    <property type="entry name" value="P450, PUTATIVE (EUROFUNG)-RELATED"/>
    <property type="match status" value="1"/>
</dbReference>
<evidence type="ECO:0000256" key="4">
    <source>
        <dbReference type="ARBA" id="ARBA00023002"/>
    </source>
</evidence>
<name>A0A6I6MSC2_9ACTN</name>
<accession>A0A6I6MSC2</accession>
<evidence type="ECO:0000313" key="7">
    <source>
        <dbReference type="EMBL" id="QHA03233.1"/>
    </source>
</evidence>
<dbReference type="GO" id="GO:0006707">
    <property type="term" value="P:cholesterol catabolic process"/>
    <property type="evidence" value="ECO:0007669"/>
    <property type="project" value="TreeGrafter"/>
</dbReference>
<comment type="similarity">
    <text evidence="1">Belongs to the cytochrome P450 family.</text>
</comment>
<dbReference type="EMBL" id="CP047020">
    <property type="protein sequence ID" value="QHA03233.1"/>
    <property type="molecule type" value="Genomic_DNA"/>
</dbReference>
<dbReference type="PANTHER" id="PTHR46696:SF4">
    <property type="entry name" value="BIOTIN BIOSYNTHESIS CYTOCHROME P450"/>
    <property type="match status" value="1"/>
</dbReference>
<evidence type="ECO:0000256" key="5">
    <source>
        <dbReference type="ARBA" id="ARBA00023004"/>
    </source>
</evidence>
<dbReference type="GO" id="GO:0036199">
    <property type="term" value="F:cholest-4-en-3-one 26-monooxygenase activity"/>
    <property type="evidence" value="ECO:0007669"/>
    <property type="project" value="TreeGrafter"/>
</dbReference>
<keyword evidence="2" id="KW-0349">Heme</keyword>
<keyword evidence="3" id="KW-0479">Metal-binding</keyword>
<dbReference type="InterPro" id="IPR001128">
    <property type="entry name" value="Cyt_P450"/>
</dbReference>
<keyword evidence="4" id="KW-0560">Oxidoreductase</keyword>
<evidence type="ECO:0000256" key="1">
    <source>
        <dbReference type="ARBA" id="ARBA00010617"/>
    </source>
</evidence>
<evidence type="ECO:0000256" key="2">
    <source>
        <dbReference type="ARBA" id="ARBA00022617"/>
    </source>
</evidence>
<organism evidence="7 8">
    <name type="scientific">Streptomyces broussonetiae</name>
    <dbReference type="NCBI Taxonomy" id="2686304"/>
    <lineage>
        <taxon>Bacteria</taxon>
        <taxon>Bacillati</taxon>
        <taxon>Actinomycetota</taxon>
        <taxon>Actinomycetes</taxon>
        <taxon>Kitasatosporales</taxon>
        <taxon>Streptomycetaceae</taxon>
        <taxon>Streptomyces</taxon>
    </lineage>
</organism>
<dbReference type="PRINTS" id="PR00385">
    <property type="entry name" value="P450"/>
</dbReference>
<dbReference type="Pfam" id="PF00067">
    <property type="entry name" value="p450"/>
    <property type="match status" value="1"/>
</dbReference>
<protein>
    <submittedName>
        <fullName evidence="7">Cytochrome P450</fullName>
    </submittedName>
</protein>
<dbReference type="InterPro" id="IPR002397">
    <property type="entry name" value="Cyt_P450_B"/>
</dbReference>
<reference evidence="7 8" key="1">
    <citation type="submission" date="2019-12" db="EMBL/GenBank/DDBJ databases">
        <title>Streptomyces sp. strain T44 isolated from rhizosphere soil of Broussonetia papyrifera.</title>
        <authorList>
            <person name="Mo P."/>
        </authorList>
    </citation>
    <scope>NUCLEOTIDE SEQUENCE [LARGE SCALE GENOMIC DNA]</scope>
    <source>
        <strain evidence="7 8">T44</strain>
    </source>
</reference>
<evidence type="ECO:0000256" key="3">
    <source>
        <dbReference type="ARBA" id="ARBA00022723"/>
    </source>
</evidence>
<dbReference type="KEGG" id="sbro:GQF42_08125"/>
<evidence type="ECO:0000256" key="6">
    <source>
        <dbReference type="ARBA" id="ARBA00023033"/>
    </source>
</evidence>
<dbReference type="AlphaFoldDB" id="A0A6I6MSC2"/>
<gene>
    <name evidence="7" type="ORF">GQF42_08125</name>
</gene>
<dbReference type="InterPro" id="IPR036396">
    <property type="entry name" value="Cyt_P450_sf"/>
</dbReference>
<proteinExistence type="inferred from homology"/>
<dbReference type="Proteomes" id="UP000436138">
    <property type="component" value="Chromosome"/>
</dbReference>
<dbReference type="Gene3D" id="1.10.630.10">
    <property type="entry name" value="Cytochrome P450"/>
    <property type="match status" value="1"/>
</dbReference>
<dbReference type="FunFam" id="1.10.630.10:FF:000018">
    <property type="entry name" value="Cytochrome P450 monooxygenase"/>
    <property type="match status" value="1"/>
</dbReference>
<dbReference type="RefSeq" id="WP_158918971.1">
    <property type="nucleotide sequence ID" value="NZ_CP047020.1"/>
</dbReference>
<keyword evidence="8" id="KW-1185">Reference proteome</keyword>
<dbReference type="SUPFAM" id="SSF48264">
    <property type="entry name" value="Cytochrome P450"/>
    <property type="match status" value="1"/>
</dbReference>
<evidence type="ECO:0000313" key="8">
    <source>
        <dbReference type="Proteomes" id="UP000436138"/>
    </source>
</evidence>
<keyword evidence="6" id="KW-0503">Monooxygenase</keyword>
<dbReference type="GO" id="GO:0005506">
    <property type="term" value="F:iron ion binding"/>
    <property type="evidence" value="ECO:0007669"/>
    <property type="project" value="InterPro"/>
</dbReference>
<sequence>MSSINNPGFTVADMALWVDGPPHEVFAEMRGKCPVHHSAGIVGMPEAPGFWSITKADDIAKISRDWKTFSSHREGAVDLTWEGMPEDLKELSKMDMINLDPPRHDRLKQLFLAGFTQERIAAEEAKVREAVTNVLDRLDDQETCDLVNDVAKPIVARVIHGFMGIPAEDDARWIHNISRYIALDDPYFNPGGLEEWLTVFIPDLIEQCVALIEDRKANPGDDLISILVNAEVEGDRLTDDEIVAGMLLLFAAGNDSTMATYTSAMIALMQNPDERQKVLDDPSLVPSAVEEALRMFPAFTLMRRTATKDTEVGGQTIKEGDQVVLFYPSANRDEDKYEDPDRFDVTRNPEHQAFGAGGRHFCLGNALARLELRLMVGETLKRYPQMEIAGDAPFTASFFVNQRQTLPVRLGPRAN</sequence>
<dbReference type="GO" id="GO:0008395">
    <property type="term" value="F:steroid hydroxylase activity"/>
    <property type="evidence" value="ECO:0007669"/>
    <property type="project" value="TreeGrafter"/>
</dbReference>
<keyword evidence="5" id="KW-0408">Iron</keyword>
<dbReference type="PRINTS" id="PR00359">
    <property type="entry name" value="BP450"/>
</dbReference>